<accession>A0ABP6VKT1</accession>
<dbReference type="EMBL" id="BAAAZN010000003">
    <property type="protein sequence ID" value="GAA3535901.1"/>
    <property type="molecule type" value="Genomic_DNA"/>
</dbReference>
<protein>
    <submittedName>
        <fullName evidence="1">Uncharacterized protein</fullName>
    </submittedName>
</protein>
<organism evidence="1 2">
    <name type="scientific">Amycolatopsis ultiminotia</name>
    <dbReference type="NCBI Taxonomy" id="543629"/>
    <lineage>
        <taxon>Bacteria</taxon>
        <taxon>Bacillati</taxon>
        <taxon>Actinomycetota</taxon>
        <taxon>Actinomycetes</taxon>
        <taxon>Pseudonocardiales</taxon>
        <taxon>Pseudonocardiaceae</taxon>
        <taxon>Amycolatopsis</taxon>
    </lineage>
</organism>
<dbReference type="Proteomes" id="UP001500689">
    <property type="component" value="Unassembled WGS sequence"/>
</dbReference>
<evidence type="ECO:0000313" key="2">
    <source>
        <dbReference type="Proteomes" id="UP001500689"/>
    </source>
</evidence>
<sequence length="220" mass="24796">MFWGNNSTIGRRPAMSSSSPAYVTLPTFVGYSASTGPSRSSFVRRQRRLYEDPARAAFNYYRRAANAVRAGRAARQDEQAMRALVEHADERTRPHYAAVADGWLRYLGRRDPQLLDVGRTRCSLGELAVGVSPQLGLRKSTGRRFATWLYFKEEPLHRDAARLALWLLSEGMPDLLPGGEALVVDVRRAKEFTLSARDRGRLRPWAFSEASAFVTLWYAA</sequence>
<evidence type="ECO:0000313" key="1">
    <source>
        <dbReference type="EMBL" id="GAA3535901.1"/>
    </source>
</evidence>
<comment type="caution">
    <text evidence="1">The sequence shown here is derived from an EMBL/GenBank/DDBJ whole genome shotgun (WGS) entry which is preliminary data.</text>
</comment>
<proteinExistence type="predicted"/>
<gene>
    <name evidence="1" type="ORF">GCM10022222_19470</name>
</gene>
<name>A0ABP6VKT1_9PSEU</name>
<keyword evidence="2" id="KW-1185">Reference proteome</keyword>
<reference evidence="2" key="1">
    <citation type="journal article" date="2019" name="Int. J. Syst. Evol. Microbiol.">
        <title>The Global Catalogue of Microorganisms (GCM) 10K type strain sequencing project: providing services to taxonomists for standard genome sequencing and annotation.</title>
        <authorList>
            <consortium name="The Broad Institute Genomics Platform"/>
            <consortium name="The Broad Institute Genome Sequencing Center for Infectious Disease"/>
            <person name="Wu L."/>
            <person name="Ma J."/>
        </authorList>
    </citation>
    <scope>NUCLEOTIDE SEQUENCE [LARGE SCALE GENOMIC DNA]</scope>
    <source>
        <strain evidence="2">JCM 16898</strain>
    </source>
</reference>